<dbReference type="OrthoDB" id="6020543at2759"/>
<evidence type="ECO:0000256" key="4">
    <source>
        <dbReference type="ARBA" id="ARBA00023024"/>
    </source>
</evidence>
<dbReference type="PROSITE" id="PS01095">
    <property type="entry name" value="GH18_1"/>
    <property type="match status" value="1"/>
</dbReference>
<dbReference type="PANTHER" id="PTHR45708:SF49">
    <property type="entry name" value="ENDOCHITINASE"/>
    <property type="match status" value="1"/>
</dbReference>
<dbReference type="Gene3D" id="3.20.20.80">
    <property type="entry name" value="Glycosidases"/>
    <property type="match status" value="1"/>
</dbReference>
<evidence type="ECO:0000313" key="12">
    <source>
        <dbReference type="Proteomes" id="UP000646827"/>
    </source>
</evidence>
<name>A0A8H7VHN0_9FUNG</name>
<dbReference type="GO" id="GO:0006032">
    <property type="term" value="P:chitin catabolic process"/>
    <property type="evidence" value="ECO:0007669"/>
    <property type="project" value="UniProtKB-KW"/>
</dbReference>
<dbReference type="Pfam" id="PF03427">
    <property type="entry name" value="CBM_19"/>
    <property type="match status" value="1"/>
</dbReference>
<evidence type="ECO:0000256" key="6">
    <source>
        <dbReference type="ARBA" id="ARBA00023295"/>
    </source>
</evidence>
<dbReference type="CDD" id="cd02877">
    <property type="entry name" value="GH18_hevamine_XipI_class_III"/>
    <property type="match status" value="1"/>
</dbReference>
<comment type="caution">
    <text evidence="11">The sequence shown here is derived from an EMBL/GenBank/DDBJ whole genome shotgun (WGS) entry which is preliminary data.</text>
</comment>
<dbReference type="PROSITE" id="PS51910">
    <property type="entry name" value="GH18_2"/>
    <property type="match status" value="1"/>
</dbReference>
<dbReference type="InterPro" id="IPR050542">
    <property type="entry name" value="Glycosyl_Hydrlase18_Chitinase"/>
</dbReference>
<protein>
    <recommendedName>
        <fullName evidence="2">chitinase</fullName>
        <ecNumber evidence="2">3.2.1.14</ecNumber>
    </recommendedName>
</protein>
<dbReference type="InterPro" id="IPR045321">
    <property type="entry name" value="Cts1-like"/>
</dbReference>
<feature type="region of interest" description="Disordered" evidence="9">
    <location>
        <begin position="330"/>
        <end position="376"/>
    </location>
</feature>
<feature type="region of interest" description="Disordered" evidence="9">
    <location>
        <begin position="389"/>
        <end position="437"/>
    </location>
</feature>
<reference evidence="11 12" key="1">
    <citation type="submission" date="2020-12" db="EMBL/GenBank/DDBJ databases">
        <title>Metabolic potential, ecology and presence of endohyphal bacteria is reflected in genomic diversity of Mucoromycotina.</title>
        <authorList>
            <person name="Muszewska A."/>
            <person name="Okrasinska A."/>
            <person name="Steczkiewicz K."/>
            <person name="Drgas O."/>
            <person name="Orlowska M."/>
            <person name="Perlinska-Lenart U."/>
            <person name="Aleksandrzak-Piekarczyk T."/>
            <person name="Szatraj K."/>
            <person name="Zielenkiewicz U."/>
            <person name="Pilsyk S."/>
            <person name="Malc E."/>
            <person name="Mieczkowski P."/>
            <person name="Kruszewska J.S."/>
            <person name="Biernat P."/>
            <person name="Pawlowska J."/>
        </authorList>
    </citation>
    <scope>NUCLEOTIDE SEQUENCE [LARGE SCALE GENOMIC DNA]</scope>
    <source>
        <strain evidence="11 12">CBS 142.35</strain>
    </source>
</reference>
<dbReference type="GO" id="GO:0000272">
    <property type="term" value="P:polysaccharide catabolic process"/>
    <property type="evidence" value="ECO:0007669"/>
    <property type="project" value="UniProtKB-KW"/>
</dbReference>
<comment type="catalytic activity">
    <reaction evidence="1">
        <text>Random endo-hydrolysis of N-acetyl-beta-D-glucosaminide (1-&gt;4)-beta-linkages in chitin and chitodextrins.</text>
        <dbReference type="EC" id="3.2.1.14"/>
    </reaction>
</comment>
<dbReference type="EC" id="3.2.1.14" evidence="2"/>
<evidence type="ECO:0000256" key="5">
    <source>
        <dbReference type="ARBA" id="ARBA00023277"/>
    </source>
</evidence>
<accession>A0A8H7VHN0</accession>
<dbReference type="GO" id="GO:0005576">
    <property type="term" value="C:extracellular region"/>
    <property type="evidence" value="ECO:0007669"/>
    <property type="project" value="TreeGrafter"/>
</dbReference>
<organism evidence="11 12">
    <name type="scientific">Circinella minor</name>
    <dbReference type="NCBI Taxonomy" id="1195481"/>
    <lineage>
        <taxon>Eukaryota</taxon>
        <taxon>Fungi</taxon>
        <taxon>Fungi incertae sedis</taxon>
        <taxon>Mucoromycota</taxon>
        <taxon>Mucoromycotina</taxon>
        <taxon>Mucoromycetes</taxon>
        <taxon>Mucorales</taxon>
        <taxon>Lichtheimiaceae</taxon>
        <taxon>Circinella</taxon>
    </lineage>
</organism>
<keyword evidence="7" id="KW-0624">Polysaccharide degradation</keyword>
<dbReference type="InterPro" id="IPR001223">
    <property type="entry name" value="Glyco_hydro18_cat"/>
</dbReference>
<feature type="compositionally biased region" description="Acidic residues" evidence="9">
    <location>
        <begin position="413"/>
        <end position="432"/>
    </location>
</feature>
<keyword evidence="3 8" id="KW-0378">Hydrolase</keyword>
<feature type="domain" description="GH18" evidence="10">
    <location>
        <begin position="37"/>
        <end position="331"/>
    </location>
</feature>
<evidence type="ECO:0000259" key="10">
    <source>
        <dbReference type="PROSITE" id="PS51910"/>
    </source>
</evidence>
<evidence type="ECO:0000256" key="9">
    <source>
        <dbReference type="SAM" id="MobiDB-lite"/>
    </source>
</evidence>
<evidence type="ECO:0000256" key="2">
    <source>
        <dbReference type="ARBA" id="ARBA00012729"/>
    </source>
</evidence>
<keyword evidence="6 8" id="KW-0326">Glycosidase</keyword>
<keyword evidence="12" id="KW-1185">Reference proteome</keyword>
<dbReference type="SUPFAM" id="SSF51445">
    <property type="entry name" value="(Trans)glycosidases"/>
    <property type="match status" value="1"/>
</dbReference>
<evidence type="ECO:0000256" key="1">
    <source>
        <dbReference type="ARBA" id="ARBA00000822"/>
    </source>
</evidence>
<dbReference type="InterPro" id="IPR017853">
    <property type="entry name" value="GH"/>
</dbReference>
<feature type="compositionally biased region" description="Low complexity" evidence="9">
    <location>
        <begin position="350"/>
        <end position="376"/>
    </location>
</feature>
<dbReference type="Proteomes" id="UP000646827">
    <property type="component" value="Unassembled WGS sequence"/>
</dbReference>
<dbReference type="EMBL" id="JAEPRB010000355">
    <property type="protein sequence ID" value="KAG2216833.1"/>
    <property type="molecule type" value="Genomic_DNA"/>
</dbReference>
<evidence type="ECO:0000256" key="7">
    <source>
        <dbReference type="ARBA" id="ARBA00023326"/>
    </source>
</evidence>
<dbReference type="Pfam" id="PF00704">
    <property type="entry name" value="Glyco_hydro_18"/>
    <property type="match status" value="1"/>
</dbReference>
<evidence type="ECO:0000256" key="3">
    <source>
        <dbReference type="ARBA" id="ARBA00022801"/>
    </source>
</evidence>
<keyword evidence="4" id="KW-0146">Chitin degradation</keyword>
<dbReference type="GO" id="GO:0008843">
    <property type="term" value="F:endochitinase activity"/>
    <property type="evidence" value="ECO:0007669"/>
    <property type="project" value="UniProtKB-EC"/>
</dbReference>
<evidence type="ECO:0000256" key="8">
    <source>
        <dbReference type="RuleBase" id="RU000489"/>
    </source>
</evidence>
<proteinExistence type="predicted"/>
<evidence type="ECO:0000313" key="11">
    <source>
        <dbReference type="EMBL" id="KAG2216833.1"/>
    </source>
</evidence>
<dbReference type="PANTHER" id="PTHR45708">
    <property type="entry name" value="ENDOCHITINASE"/>
    <property type="match status" value="1"/>
</dbReference>
<sequence length="623" mass="67555">MFGRNKLFRITTVVSSVFLYYISQEHLLVSAGFPDGYNVVSYWGQNSAASDSSQKSLADYCDDTSDILIIGFITNFNVGDLPTLNVANACNGAPFEGTALLQCNHIGKDIKTCQDKGKKILLSLGGASGAYGFSNDDEGTTFAKTMWNLFGAGDSKTRPFGDAVIDGFDLDIEGGGSTGYTAFVKELRKLFKKDSSKDYYITAAPQCPFPDVMLGEVLHEADIDAVNVQFYNNYCSTTSGSNFNFDAWDEWAQNKAKNKNAKVFLGIPGSESAASTGYISFDKLKSVVDKVSSSYKKSFGGITIWDASQAHGNKDTKPNFASAVANLVHKKNGAPGDDDSDNNNDDQKSTTKTKTKSSSLTTTDKSTPTSTTTTSSDYITTTTETISATTVTKTTTHSKEETGTPTPSNDDNNHDDDDDDDEDEDEDKDDDQSCVQEGDSCSEAGKYICTQDGFGVCVQDQWVVTPCAVGLKCLSTTDGESIYCAQSDNEDGGGTCDAKSRRKRALSYINNPRPYKSARVTAQFLVTHIDKTKNQYNAIINARRLDTKAFGSKVIIEMKMPSSSNITVDSVTNGQVKQIDQVVKIQVNNPNRKSMALVFGINGSIPDDEVFIAPDVNNMKFMT</sequence>
<dbReference type="GO" id="GO:0008061">
    <property type="term" value="F:chitin binding"/>
    <property type="evidence" value="ECO:0007669"/>
    <property type="project" value="InterPro"/>
</dbReference>
<dbReference type="AlphaFoldDB" id="A0A8H7VHN0"/>
<gene>
    <name evidence="11" type="ORF">INT45_005159</name>
</gene>
<dbReference type="InterPro" id="IPR005089">
    <property type="entry name" value="CBM19"/>
</dbReference>
<dbReference type="InterPro" id="IPR001579">
    <property type="entry name" value="Glyco_hydro_18_chit_AS"/>
</dbReference>
<keyword evidence="5" id="KW-0119">Carbohydrate metabolism</keyword>